<evidence type="ECO:0000313" key="3">
    <source>
        <dbReference type="EMBL" id="MVT42404.1"/>
    </source>
</evidence>
<keyword evidence="1" id="KW-0472">Membrane</keyword>
<dbReference type="GO" id="GO:0016020">
    <property type="term" value="C:membrane"/>
    <property type="evidence" value="ECO:0007669"/>
    <property type="project" value="InterPro"/>
</dbReference>
<protein>
    <recommendedName>
        <fullName evidence="2">Signal transduction histidine kinase internal region domain-containing protein</fullName>
    </recommendedName>
</protein>
<gene>
    <name evidence="3" type="ORF">GO495_17560</name>
</gene>
<accession>A0A6N8JBS4</accession>
<reference evidence="3 4" key="1">
    <citation type="submission" date="2019-12" db="EMBL/GenBank/DDBJ databases">
        <title>The draft genomic sequence of strain Chitinophaga oryziterrae JCM 16595.</title>
        <authorList>
            <person name="Zhang X."/>
        </authorList>
    </citation>
    <scope>NUCLEOTIDE SEQUENCE [LARGE SCALE GENOMIC DNA]</scope>
    <source>
        <strain evidence="3 4">JCM 16595</strain>
    </source>
</reference>
<name>A0A6N8JBS4_9BACT</name>
<organism evidence="3 4">
    <name type="scientific">Chitinophaga oryziterrae</name>
    <dbReference type="NCBI Taxonomy" id="1031224"/>
    <lineage>
        <taxon>Bacteria</taxon>
        <taxon>Pseudomonadati</taxon>
        <taxon>Bacteroidota</taxon>
        <taxon>Chitinophagia</taxon>
        <taxon>Chitinophagales</taxon>
        <taxon>Chitinophagaceae</taxon>
        <taxon>Chitinophaga</taxon>
    </lineage>
</organism>
<dbReference type="EMBL" id="WRXO01000004">
    <property type="protein sequence ID" value="MVT42404.1"/>
    <property type="molecule type" value="Genomic_DNA"/>
</dbReference>
<dbReference type="Pfam" id="PF06580">
    <property type="entry name" value="His_kinase"/>
    <property type="match status" value="1"/>
</dbReference>
<dbReference type="InterPro" id="IPR010559">
    <property type="entry name" value="Sig_transdc_His_kin_internal"/>
</dbReference>
<dbReference type="GO" id="GO:0000155">
    <property type="term" value="F:phosphorelay sensor kinase activity"/>
    <property type="evidence" value="ECO:0007669"/>
    <property type="project" value="InterPro"/>
</dbReference>
<keyword evidence="1" id="KW-0812">Transmembrane</keyword>
<feature type="domain" description="Signal transduction histidine kinase internal region" evidence="2">
    <location>
        <begin position="147"/>
        <end position="223"/>
    </location>
</feature>
<feature type="transmembrane region" description="Helical" evidence="1">
    <location>
        <begin position="7"/>
        <end position="28"/>
    </location>
</feature>
<comment type="caution">
    <text evidence="3">The sequence shown here is derived from an EMBL/GenBank/DDBJ whole genome shotgun (WGS) entry which is preliminary data.</text>
</comment>
<evidence type="ECO:0000256" key="1">
    <source>
        <dbReference type="SAM" id="Phobius"/>
    </source>
</evidence>
<evidence type="ECO:0000259" key="2">
    <source>
        <dbReference type="Pfam" id="PF06580"/>
    </source>
</evidence>
<dbReference type="RefSeq" id="WP_157301023.1">
    <property type="nucleotide sequence ID" value="NZ_BAAAZB010000005.1"/>
</dbReference>
<keyword evidence="1" id="KW-1133">Transmembrane helix</keyword>
<feature type="transmembrane region" description="Helical" evidence="1">
    <location>
        <begin position="106"/>
        <end position="126"/>
    </location>
</feature>
<sequence length="332" mass="38879">MNKTKLVLWHIVFWLIPPAVIIPSMIRAGAASAIPYWITAYLFYISSFYVSLFVILPRWVRGRKILPLLLSWFSGIVFYTFIILLINRAFGVFQKGSMAFKIGDWFFSSCTYMGALYFLSFAYRFAFDWFRNDHIKLEMEKSNLKTELAFLKSQINPHFLFNTLNNIYVLAYQQSAQAPDAIMKLSEMMHYMLYESNDEKVPLAREIYYIEQLMTLQQLRMNDPMCFDFSVTGDVDNYQIAPLLLINFAENIFKHAILNDPSDPAVMHLSLKGKQLSLHCRNKVNNVLKDQEGGIGLMNVKRRMELIYPGKHQFKIKMEDLYYNTYLTVQLD</sequence>
<feature type="transmembrane region" description="Helical" evidence="1">
    <location>
        <begin position="68"/>
        <end position="86"/>
    </location>
</feature>
<dbReference type="PANTHER" id="PTHR34220">
    <property type="entry name" value="SENSOR HISTIDINE KINASE YPDA"/>
    <property type="match status" value="1"/>
</dbReference>
<evidence type="ECO:0000313" key="4">
    <source>
        <dbReference type="Proteomes" id="UP000468388"/>
    </source>
</evidence>
<proteinExistence type="predicted"/>
<dbReference type="InterPro" id="IPR050640">
    <property type="entry name" value="Bact_2-comp_sensor_kinase"/>
</dbReference>
<dbReference type="OrthoDB" id="9809908at2"/>
<keyword evidence="4" id="KW-1185">Reference proteome</keyword>
<dbReference type="AlphaFoldDB" id="A0A6N8JBS4"/>
<dbReference type="PANTHER" id="PTHR34220:SF7">
    <property type="entry name" value="SENSOR HISTIDINE KINASE YPDA"/>
    <property type="match status" value="1"/>
</dbReference>
<dbReference type="Proteomes" id="UP000468388">
    <property type="component" value="Unassembled WGS sequence"/>
</dbReference>
<feature type="transmembrane region" description="Helical" evidence="1">
    <location>
        <begin position="34"/>
        <end position="56"/>
    </location>
</feature>